<evidence type="ECO:0000259" key="3">
    <source>
        <dbReference type="SMART" id="SM00093"/>
    </source>
</evidence>
<dbReference type="EMBL" id="QJSP01000012">
    <property type="protein sequence ID" value="PYE14626.1"/>
    <property type="molecule type" value="Genomic_DNA"/>
</dbReference>
<dbReference type="CDD" id="cd19590">
    <property type="entry name" value="serpin_thermopin-like"/>
    <property type="match status" value="1"/>
</dbReference>
<dbReference type="InterPro" id="IPR023795">
    <property type="entry name" value="Serpin_CS"/>
</dbReference>
<dbReference type="GO" id="GO:0004867">
    <property type="term" value="F:serine-type endopeptidase inhibitor activity"/>
    <property type="evidence" value="ECO:0007669"/>
    <property type="project" value="InterPro"/>
</dbReference>
<dbReference type="SMART" id="SM00093">
    <property type="entry name" value="SERPIN"/>
    <property type="match status" value="1"/>
</dbReference>
<feature type="signal peptide" evidence="2">
    <location>
        <begin position="1"/>
        <end position="29"/>
    </location>
</feature>
<feature type="domain" description="Serpin" evidence="3">
    <location>
        <begin position="72"/>
        <end position="430"/>
    </location>
</feature>
<comment type="caution">
    <text evidence="4">The sequence shown here is derived from an EMBL/GenBank/DDBJ whole genome shotgun (WGS) entry which is preliminary data.</text>
</comment>
<name>A0A318RI68_WILLI</name>
<reference evidence="4 5" key="1">
    <citation type="submission" date="2018-06" db="EMBL/GenBank/DDBJ databases">
        <title>Genomic Encyclopedia of Type Strains, Phase IV (KMG-IV): sequencing the most valuable type-strain genomes for metagenomic binning, comparative biology and taxonomic classification.</title>
        <authorList>
            <person name="Goeker M."/>
        </authorList>
    </citation>
    <scope>NUCLEOTIDE SEQUENCE [LARGE SCALE GENOMIC DNA]</scope>
    <source>
        <strain evidence="4 5">DSM 45521</strain>
    </source>
</reference>
<dbReference type="InterPro" id="IPR023796">
    <property type="entry name" value="Serpin_dom"/>
</dbReference>
<dbReference type="InterPro" id="IPR042178">
    <property type="entry name" value="Serpin_sf_1"/>
</dbReference>
<dbReference type="InterPro" id="IPR000215">
    <property type="entry name" value="Serpin_fam"/>
</dbReference>
<proteinExistence type="inferred from homology"/>
<dbReference type="RefSeq" id="WP_110471266.1">
    <property type="nucleotide sequence ID" value="NZ_QJSP01000012.1"/>
</dbReference>
<sequence>MAGDRARGKRVKPLWVLLIAAALTVAACAQGTQASSTAQLTKASGVRFDEIGIDEVRSAADELVEGTAAFGVDMLRQTGVDANKVVSPWGAMLALQMLRAGAGGNTAAELDAVLGATDDDAIAAMIGQLDRVDGNPGDVDKENPPTPPVFHEATGIFIDESLDVGQDYLATLGRVFDSGVYPVDFAESQTEAAINRWLSINTGGRLTETPTTYDTETVISLLSTVFLAAAWQQPFSPASTAPADFTSTTGSVGEVDMMNGQLTVPFVRRPGWSGVQLPYSAGLAMQVFLPEAGVGVDAFLTGTALTEASSTLRQAPETSTAVRLPKWDIKTAVDLKATLEQLGVRDLFGGAADLSAISPELAVTAAAQNSTITVGEKGTLAASVTQIDVGVTALPPQKPAESFIADRPFVFQIIDTATGLPLFLGTVGQPDGQ</sequence>
<dbReference type="Gene3D" id="3.30.497.10">
    <property type="entry name" value="Antithrombin, subunit I, domain 2"/>
    <property type="match status" value="1"/>
</dbReference>
<dbReference type="OrthoDB" id="9764871at2"/>
<protein>
    <submittedName>
        <fullName evidence="4">Serpin B</fullName>
    </submittedName>
</protein>
<accession>A0A318RI68</accession>
<dbReference type="AlphaFoldDB" id="A0A318RI68"/>
<evidence type="ECO:0000313" key="4">
    <source>
        <dbReference type="EMBL" id="PYE14626.1"/>
    </source>
</evidence>
<dbReference type="Gene3D" id="2.30.39.10">
    <property type="entry name" value="Alpha-1-antitrypsin, domain 1"/>
    <property type="match status" value="1"/>
</dbReference>
<keyword evidence="2" id="KW-0732">Signal</keyword>
<comment type="similarity">
    <text evidence="1">Belongs to the serpin family.</text>
</comment>
<dbReference type="Pfam" id="PF00079">
    <property type="entry name" value="Serpin"/>
    <property type="match status" value="1"/>
</dbReference>
<dbReference type="PROSITE" id="PS51257">
    <property type="entry name" value="PROKAR_LIPOPROTEIN"/>
    <property type="match status" value="1"/>
</dbReference>
<gene>
    <name evidence="4" type="ORF">DFR67_11287</name>
</gene>
<dbReference type="PANTHER" id="PTHR11461:SF211">
    <property type="entry name" value="GH10112P-RELATED"/>
    <property type="match status" value="1"/>
</dbReference>
<evidence type="ECO:0000256" key="1">
    <source>
        <dbReference type="RuleBase" id="RU000411"/>
    </source>
</evidence>
<dbReference type="GO" id="GO:0005615">
    <property type="term" value="C:extracellular space"/>
    <property type="evidence" value="ECO:0007669"/>
    <property type="project" value="InterPro"/>
</dbReference>
<dbReference type="InterPro" id="IPR036186">
    <property type="entry name" value="Serpin_sf"/>
</dbReference>
<feature type="chain" id="PRO_5039385191" evidence="2">
    <location>
        <begin position="30"/>
        <end position="433"/>
    </location>
</feature>
<dbReference type="SUPFAM" id="SSF56574">
    <property type="entry name" value="Serpins"/>
    <property type="match status" value="1"/>
</dbReference>
<organism evidence="4 5">
    <name type="scientific">Williamsia limnetica</name>
    <dbReference type="NCBI Taxonomy" id="882452"/>
    <lineage>
        <taxon>Bacteria</taxon>
        <taxon>Bacillati</taxon>
        <taxon>Actinomycetota</taxon>
        <taxon>Actinomycetes</taxon>
        <taxon>Mycobacteriales</taxon>
        <taxon>Nocardiaceae</taxon>
        <taxon>Williamsia</taxon>
    </lineage>
</organism>
<evidence type="ECO:0000256" key="2">
    <source>
        <dbReference type="SAM" id="SignalP"/>
    </source>
</evidence>
<dbReference type="PROSITE" id="PS00284">
    <property type="entry name" value="SERPIN"/>
    <property type="match status" value="1"/>
</dbReference>
<dbReference type="InterPro" id="IPR042185">
    <property type="entry name" value="Serpin_sf_2"/>
</dbReference>
<keyword evidence="5" id="KW-1185">Reference proteome</keyword>
<dbReference type="Proteomes" id="UP000247591">
    <property type="component" value="Unassembled WGS sequence"/>
</dbReference>
<dbReference type="PANTHER" id="PTHR11461">
    <property type="entry name" value="SERINE PROTEASE INHIBITOR, SERPIN"/>
    <property type="match status" value="1"/>
</dbReference>
<evidence type="ECO:0000313" key="5">
    <source>
        <dbReference type="Proteomes" id="UP000247591"/>
    </source>
</evidence>